<accession>A0A947GJS9</accession>
<evidence type="ECO:0000313" key="1">
    <source>
        <dbReference type="EMBL" id="MBT9316228.1"/>
    </source>
</evidence>
<dbReference type="AlphaFoldDB" id="A0A947GJS9"/>
<evidence type="ECO:0000313" key="2">
    <source>
        <dbReference type="Proteomes" id="UP000717364"/>
    </source>
</evidence>
<gene>
    <name evidence="1" type="ORF">IXB50_12430</name>
</gene>
<reference evidence="1" key="2">
    <citation type="journal article" date="2021" name="Mar. Drugs">
        <title>Genome Reduction and Secondary Metabolism of the Marine Sponge-Associated Cyanobacterium Leptothoe.</title>
        <authorList>
            <person name="Konstantinou D."/>
            <person name="Popin R.V."/>
            <person name="Fewer D.P."/>
            <person name="Sivonen K."/>
            <person name="Gkelis S."/>
        </authorList>
    </citation>
    <scope>NUCLEOTIDE SEQUENCE</scope>
    <source>
        <strain evidence="1">TAU-MAC 1115</strain>
    </source>
</reference>
<comment type="caution">
    <text evidence="1">The sequence shown here is derived from an EMBL/GenBank/DDBJ whole genome shotgun (WGS) entry which is preliminary data.</text>
</comment>
<keyword evidence="1" id="KW-0238">DNA-binding</keyword>
<dbReference type="RefSeq" id="WP_215609294.1">
    <property type="nucleotide sequence ID" value="NZ_JADOES010000022.1"/>
</dbReference>
<keyword evidence="2" id="KW-1185">Reference proteome</keyword>
<organism evidence="1 2">
    <name type="scientific">Leptothoe spongobia TAU-MAC 1115</name>
    <dbReference type="NCBI Taxonomy" id="1967444"/>
    <lineage>
        <taxon>Bacteria</taxon>
        <taxon>Bacillati</taxon>
        <taxon>Cyanobacteriota</taxon>
        <taxon>Cyanophyceae</taxon>
        <taxon>Nodosilineales</taxon>
        <taxon>Cymatolegaceae</taxon>
        <taxon>Leptothoe</taxon>
        <taxon>Leptothoe spongobia</taxon>
    </lineage>
</organism>
<dbReference type="Proteomes" id="UP000717364">
    <property type="component" value="Unassembled WGS sequence"/>
</dbReference>
<reference evidence="1" key="1">
    <citation type="submission" date="2020-11" db="EMBL/GenBank/DDBJ databases">
        <authorList>
            <person name="Konstantinou D."/>
            <person name="Gkelis S."/>
            <person name="Popin R."/>
            <person name="Fewer D."/>
            <person name="Sivonen K."/>
        </authorList>
    </citation>
    <scope>NUCLEOTIDE SEQUENCE</scope>
    <source>
        <strain evidence="1">TAU-MAC 1115</strain>
    </source>
</reference>
<name>A0A947GJS9_9CYAN</name>
<protein>
    <submittedName>
        <fullName evidence="1">DNA-binding response regulator</fullName>
    </submittedName>
</protein>
<sequence>MAATSEQVKEILALRDRKVGPKQIARKLGLRPAEVKDIIHNQVTADPEKYARPRPLAPLKECLIDTEGFRHFFGGSKGLWNRFKQRDDLKGMSQIFVTRKDGPNYLMTNFLIDYWCLGVKNTIGPRKTKLGDYQLMIEATFTESMNDSYETISLEQAQAIIYGAVDYAKSLGLDPHPDFERAKKTLGPRMENLAQLEFGLDGQPHYINGPYDNADQILTTLRENVGEGNFKFTYISDGGGPDLLM</sequence>
<dbReference type="GO" id="GO:0003677">
    <property type="term" value="F:DNA binding"/>
    <property type="evidence" value="ECO:0007669"/>
    <property type="project" value="UniProtKB-KW"/>
</dbReference>
<dbReference type="EMBL" id="JADOES010000022">
    <property type="protein sequence ID" value="MBT9316228.1"/>
    <property type="molecule type" value="Genomic_DNA"/>
</dbReference>
<proteinExistence type="predicted"/>